<reference evidence="6 7" key="1">
    <citation type="journal article" date="2019" name="Int. J. Syst. Evol. Microbiol.">
        <title>The Global Catalogue of Microorganisms (GCM) 10K type strain sequencing project: providing services to taxonomists for standard genome sequencing and annotation.</title>
        <authorList>
            <consortium name="The Broad Institute Genomics Platform"/>
            <consortium name="The Broad Institute Genome Sequencing Center for Infectious Disease"/>
            <person name="Wu L."/>
            <person name="Ma J."/>
        </authorList>
    </citation>
    <scope>NUCLEOTIDE SEQUENCE [LARGE SCALE GENOMIC DNA]</scope>
    <source>
        <strain evidence="6 7">JCM 9383</strain>
    </source>
</reference>
<dbReference type="InterPro" id="IPR036271">
    <property type="entry name" value="Tet_transcr_reg_TetR-rel_C_sf"/>
</dbReference>
<organism evidence="6 7">
    <name type="scientific">Saccharopolyspora taberi</name>
    <dbReference type="NCBI Taxonomy" id="60895"/>
    <lineage>
        <taxon>Bacteria</taxon>
        <taxon>Bacillati</taxon>
        <taxon>Actinomycetota</taxon>
        <taxon>Actinomycetes</taxon>
        <taxon>Pseudonocardiales</taxon>
        <taxon>Pseudonocardiaceae</taxon>
        <taxon>Saccharopolyspora</taxon>
    </lineage>
</organism>
<evidence type="ECO:0000256" key="3">
    <source>
        <dbReference type="ARBA" id="ARBA00023163"/>
    </source>
</evidence>
<dbReference type="Gene3D" id="1.10.10.60">
    <property type="entry name" value="Homeodomain-like"/>
    <property type="match status" value="1"/>
</dbReference>
<evidence type="ECO:0000313" key="7">
    <source>
        <dbReference type="Proteomes" id="UP001500979"/>
    </source>
</evidence>
<dbReference type="SUPFAM" id="SSF46689">
    <property type="entry name" value="Homeodomain-like"/>
    <property type="match status" value="1"/>
</dbReference>
<keyword evidence="2 4" id="KW-0238">DNA-binding</keyword>
<comment type="caution">
    <text evidence="6">The sequence shown here is derived from an EMBL/GenBank/DDBJ whole genome shotgun (WGS) entry which is preliminary data.</text>
</comment>
<dbReference type="EMBL" id="BAAAUX010000008">
    <property type="protein sequence ID" value="GAA2782860.1"/>
    <property type="molecule type" value="Genomic_DNA"/>
</dbReference>
<proteinExistence type="predicted"/>
<dbReference type="Pfam" id="PF00440">
    <property type="entry name" value="TetR_N"/>
    <property type="match status" value="1"/>
</dbReference>
<dbReference type="Proteomes" id="UP001500979">
    <property type="component" value="Unassembled WGS sequence"/>
</dbReference>
<dbReference type="SUPFAM" id="SSF48498">
    <property type="entry name" value="Tetracyclin repressor-like, C-terminal domain"/>
    <property type="match status" value="1"/>
</dbReference>
<dbReference type="InterPro" id="IPR009057">
    <property type="entry name" value="Homeodomain-like_sf"/>
</dbReference>
<dbReference type="Pfam" id="PF16925">
    <property type="entry name" value="TetR_C_13"/>
    <property type="match status" value="1"/>
</dbReference>
<dbReference type="PRINTS" id="PR00455">
    <property type="entry name" value="HTHTETR"/>
</dbReference>
<evidence type="ECO:0000259" key="5">
    <source>
        <dbReference type="PROSITE" id="PS50977"/>
    </source>
</evidence>
<protein>
    <submittedName>
        <fullName evidence="6">TetR/AcrR family transcriptional regulator</fullName>
    </submittedName>
</protein>
<keyword evidence="3" id="KW-0804">Transcription</keyword>
<dbReference type="InterPro" id="IPR023772">
    <property type="entry name" value="DNA-bd_HTH_TetR-type_CS"/>
</dbReference>
<dbReference type="PANTHER" id="PTHR47506">
    <property type="entry name" value="TRANSCRIPTIONAL REGULATORY PROTEIN"/>
    <property type="match status" value="1"/>
</dbReference>
<evidence type="ECO:0000256" key="1">
    <source>
        <dbReference type="ARBA" id="ARBA00023015"/>
    </source>
</evidence>
<keyword evidence="7" id="KW-1185">Reference proteome</keyword>
<evidence type="ECO:0000313" key="6">
    <source>
        <dbReference type="EMBL" id="GAA2782860.1"/>
    </source>
</evidence>
<evidence type="ECO:0000256" key="4">
    <source>
        <dbReference type="PROSITE-ProRule" id="PRU00335"/>
    </source>
</evidence>
<dbReference type="RefSeq" id="WP_344678832.1">
    <property type="nucleotide sequence ID" value="NZ_BAAAUX010000008.1"/>
</dbReference>
<feature type="DNA-binding region" description="H-T-H motif" evidence="4">
    <location>
        <begin position="29"/>
        <end position="48"/>
    </location>
</feature>
<dbReference type="PANTHER" id="PTHR47506:SF1">
    <property type="entry name" value="HTH-TYPE TRANSCRIPTIONAL REGULATOR YJDC"/>
    <property type="match status" value="1"/>
</dbReference>
<name>A0ABN3V7Z7_9PSEU</name>
<gene>
    <name evidence="6" type="ORF">GCM10010470_16070</name>
</gene>
<feature type="domain" description="HTH tetR-type" evidence="5">
    <location>
        <begin position="6"/>
        <end position="66"/>
    </location>
</feature>
<dbReference type="InterPro" id="IPR001647">
    <property type="entry name" value="HTH_TetR"/>
</dbReference>
<keyword evidence="1" id="KW-0805">Transcription regulation</keyword>
<sequence>MGRPREFDHGEVLAAAMRTFWAKGYEATSTQDLCEATGLGRGSLYNAFGGKQQLYEAALRHYADVEFQPVLDILGRPGPVKDRFRGLMIWVIDLDLDDPGRRGCMAINCAVDAAGRTDAVADFARREFERTEGLFRDLIALGQRTGELGSDRPPVQLARSLQSTYYGLRVLGKVRDRESLLDVVEGALAVL</sequence>
<evidence type="ECO:0000256" key="2">
    <source>
        <dbReference type="ARBA" id="ARBA00023125"/>
    </source>
</evidence>
<dbReference type="PROSITE" id="PS50977">
    <property type="entry name" value="HTH_TETR_2"/>
    <property type="match status" value="1"/>
</dbReference>
<dbReference type="InterPro" id="IPR011075">
    <property type="entry name" value="TetR_C"/>
</dbReference>
<dbReference type="Gene3D" id="1.10.357.10">
    <property type="entry name" value="Tetracycline Repressor, domain 2"/>
    <property type="match status" value="1"/>
</dbReference>
<dbReference type="PROSITE" id="PS01081">
    <property type="entry name" value="HTH_TETR_1"/>
    <property type="match status" value="1"/>
</dbReference>
<accession>A0ABN3V7Z7</accession>